<organism evidence="5 6">
    <name type="scientific">Crassostrea virginica</name>
    <name type="common">Eastern oyster</name>
    <dbReference type="NCBI Taxonomy" id="6565"/>
    <lineage>
        <taxon>Eukaryota</taxon>
        <taxon>Metazoa</taxon>
        <taxon>Spiralia</taxon>
        <taxon>Lophotrochozoa</taxon>
        <taxon>Mollusca</taxon>
        <taxon>Bivalvia</taxon>
        <taxon>Autobranchia</taxon>
        <taxon>Pteriomorphia</taxon>
        <taxon>Ostreida</taxon>
        <taxon>Ostreoidea</taxon>
        <taxon>Ostreidae</taxon>
        <taxon>Crassostrea</taxon>
    </lineage>
</organism>
<dbReference type="SMART" id="SM00181">
    <property type="entry name" value="EGF"/>
    <property type="match status" value="5"/>
</dbReference>
<dbReference type="GO" id="GO:0005044">
    <property type="term" value="F:scavenger receptor activity"/>
    <property type="evidence" value="ECO:0007669"/>
    <property type="project" value="InterPro"/>
</dbReference>
<dbReference type="InterPro" id="IPR000742">
    <property type="entry name" value="EGF"/>
</dbReference>
<sequence length="605" mass="66544">MSALYIGLMGFLVSCFAYENIALDKPTHQDFPYGTNKIITVELIQASNAVDGLKSNLSIWGGQCVTSGNDKQTATLWVNLGSILSIHHITIFFRTGNAPWGRNNGFAPRFLGFSLYVSNTTNKSDGTLCFKDTNFNLDTIPAVFNTTCFLHGQYVIYYNERLARVTYPDDYSDYAFNELCELEVFGCPVRGYYGFNCNIRCSTHCLSDCHIETGNCQGCQPGYQGDRCDSECERGKYGDKCQSTCGFCMVPNQCSHIDGVCLAGCAAGYTGSLCKTRQEKYECPLGTYGENCQSLCGSCLMQNQCSHIDGVCSGGCAAGYTGNLCKTSCSYGIYGQNCEQRCNDKCDGCNNVNGFCDRGCKPGWKADNCQESCPEGFYGQNCGQSCNDNCNGCNNLNGSCDVGCKPGWKGEHCQEQCKNSKYGSNCSETCGNCRDLSQCHYINGSCLNGCNPGYLGEKCNMECSTGFYGFECFQECSSFCKRSRDCHHVTGFCNDGCKSGWQGNNCLEVFGAQLDTISDWKSRFYGMLGAFCVTLLLIGLLVAYITMITRRQKKRNASQYKQDKPTKQTESQYCEAHATETADGGYQELGEINTISATYQNLETR</sequence>
<proteinExistence type="predicted"/>
<evidence type="ECO:0000313" key="6">
    <source>
        <dbReference type="RefSeq" id="XP_022305577.1"/>
    </source>
</evidence>
<dbReference type="GeneID" id="111112398"/>
<feature type="domain" description="EGF-like" evidence="4">
    <location>
        <begin position="200"/>
        <end position="229"/>
    </location>
</feature>
<dbReference type="Proteomes" id="UP000694844">
    <property type="component" value="Chromosome 9"/>
</dbReference>
<evidence type="ECO:0000256" key="3">
    <source>
        <dbReference type="SAM" id="SignalP"/>
    </source>
</evidence>
<dbReference type="OrthoDB" id="10252017at2759"/>
<keyword evidence="3" id="KW-0732">Signal</keyword>
<dbReference type="SUPFAM" id="SSF57184">
    <property type="entry name" value="Growth factor receptor domain"/>
    <property type="match status" value="1"/>
</dbReference>
<keyword evidence="2" id="KW-0472">Membrane</keyword>
<dbReference type="SUPFAM" id="SSF49785">
    <property type="entry name" value="Galactose-binding domain-like"/>
    <property type="match status" value="1"/>
</dbReference>
<dbReference type="InterPro" id="IPR009030">
    <property type="entry name" value="Growth_fac_rcpt_cys_sf"/>
</dbReference>
<evidence type="ECO:0000259" key="4">
    <source>
        <dbReference type="SMART" id="SM00181"/>
    </source>
</evidence>
<evidence type="ECO:0000256" key="2">
    <source>
        <dbReference type="SAM" id="Phobius"/>
    </source>
</evidence>
<dbReference type="AlphaFoldDB" id="A0A8B8BQG3"/>
<dbReference type="KEGG" id="cvn:111112398"/>
<keyword evidence="1" id="KW-0245">EGF-like domain</keyword>
<feature type="chain" id="PRO_5034910519" evidence="3">
    <location>
        <begin position="18"/>
        <end position="605"/>
    </location>
</feature>
<dbReference type="PANTHER" id="PTHR24043:SF8">
    <property type="entry name" value="EGF-LIKE DOMAIN-CONTAINING PROTEIN"/>
    <property type="match status" value="1"/>
</dbReference>
<name>A0A8B8BQG3_CRAVI</name>
<feature type="signal peptide" evidence="3">
    <location>
        <begin position="1"/>
        <end position="17"/>
    </location>
</feature>
<feature type="domain" description="EGF-like" evidence="4">
    <location>
        <begin position="328"/>
        <end position="370"/>
    </location>
</feature>
<dbReference type="PANTHER" id="PTHR24043">
    <property type="entry name" value="SCAVENGER RECEPTOR CLASS F"/>
    <property type="match status" value="1"/>
</dbReference>
<keyword evidence="2" id="KW-1133">Transmembrane helix</keyword>
<dbReference type="Gene3D" id="2.60.120.260">
    <property type="entry name" value="Galactose-binding domain-like"/>
    <property type="match status" value="1"/>
</dbReference>
<feature type="domain" description="EGF-like" evidence="4">
    <location>
        <begin position="291"/>
        <end position="326"/>
    </location>
</feature>
<dbReference type="Gene3D" id="2.170.300.10">
    <property type="entry name" value="Tie2 ligand-binding domain superfamily"/>
    <property type="match status" value="1"/>
</dbReference>
<dbReference type="RefSeq" id="XP_022305577.1">
    <property type="nucleotide sequence ID" value="XM_022449869.1"/>
</dbReference>
<evidence type="ECO:0000313" key="5">
    <source>
        <dbReference type="Proteomes" id="UP000694844"/>
    </source>
</evidence>
<protein>
    <submittedName>
        <fullName evidence="6">Multiple epidermal growth factor-like domains protein 10</fullName>
    </submittedName>
</protein>
<feature type="domain" description="EGF-like" evidence="4">
    <location>
        <begin position="475"/>
        <end position="507"/>
    </location>
</feature>
<gene>
    <name evidence="6" type="primary">LOC111112398</name>
</gene>
<accession>A0A8B8BQG3</accession>
<dbReference type="InterPro" id="IPR008979">
    <property type="entry name" value="Galactose-bd-like_sf"/>
</dbReference>
<evidence type="ECO:0000256" key="1">
    <source>
        <dbReference type="ARBA" id="ARBA00022536"/>
    </source>
</evidence>
<keyword evidence="5" id="KW-1185">Reference proteome</keyword>
<feature type="transmembrane region" description="Helical" evidence="2">
    <location>
        <begin position="524"/>
        <end position="545"/>
    </location>
</feature>
<feature type="domain" description="EGF-like" evidence="4">
    <location>
        <begin position="231"/>
        <end position="275"/>
    </location>
</feature>
<dbReference type="InterPro" id="IPR042635">
    <property type="entry name" value="MEGF10/SREC1/2-like"/>
</dbReference>
<reference evidence="6" key="1">
    <citation type="submission" date="2025-08" db="UniProtKB">
        <authorList>
            <consortium name="RefSeq"/>
        </authorList>
    </citation>
    <scope>IDENTIFICATION</scope>
    <source>
        <tissue evidence="6">Whole sample</tissue>
    </source>
</reference>
<keyword evidence="2" id="KW-0812">Transmembrane</keyword>